<dbReference type="GO" id="GO:0042840">
    <property type="term" value="P:D-glucuronate catabolic process"/>
    <property type="evidence" value="ECO:0007669"/>
    <property type="project" value="TreeGrafter"/>
</dbReference>
<comment type="pathway">
    <text evidence="2">Carbohydrate metabolism; pentose and glucuronate interconversion.</text>
</comment>
<organism evidence="7 8">
    <name type="scientific">Lactococcus lactis subsp. cremoris</name>
    <name type="common">Streptococcus cremoris</name>
    <dbReference type="NCBI Taxonomy" id="1359"/>
    <lineage>
        <taxon>Bacteria</taxon>
        <taxon>Bacillati</taxon>
        <taxon>Bacillota</taxon>
        <taxon>Bacilli</taxon>
        <taxon>Lactobacillales</taxon>
        <taxon>Streptococcaceae</taxon>
        <taxon>Lactococcus</taxon>
    </lineage>
</organism>
<reference evidence="7 8" key="1">
    <citation type="submission" date="2020-12" db="EMBL/GenBank/DDBJ databases">
        <title>Complete genome sequence of lactococcus lactis subsp. cremoris strain EPSC and strain G3-2.</title>
        <authorList>
            <person name="Kita K."/>
            <person name="Ishikawa S."/>
        </authorList>
    </citation>
    <scope>NUCLEOTIDE SEQUENCE [LARGE SCALE GENOMIC DNA]</scope>
    <source>
        <strain evidence="7 8">EPSC</strain>
    </source>
</reference>
<comment type="similarity">
    <text evidence="3">Belongs to the metallo-dependent hydrolases superfamily. Uronate isomerase family.</text>
</comment>
<dbReference type="InterPro" id="IPR003766">
    <property type="entry name" value="Uronate_isomerase"/>
</dbReference>
<dbReference type="AlphaFoldDB" id="A0AAD1JXN5"/>
<dbReference type="GO" id="GO:0008880">
    <property type="term" value="F:glucuronate isomerase activity"/>
    <property type="evidence" value="ECO:0007669"/>
    <property type="project" value="UniProtKB-EC"/>
</dbReference>
<evidence type="ECO:0000256" key="3">
    <source>
        <dbReference type="ARBA" id="ARBA00008397"/>
    </source>
</evidence>
<dbReference type="EC" id="5.3.1.12" evidence="4"/>
<dbReference type="Proteomes" id="UP000595253">
    <property type="component" value="Chromosome"/>
</dbReference>
<comment type="catalytic activity">
    <reaction evidence="1">
        <text>D-glucuronate = D-fructuronate</text>
        <dbReference type="Rhea" id="RHEA:13049"/>
        <dbReference type="ChEBI" id="CHEBI:58720"/>
        <dbReference type="ChEBI" id="CHEBI:59863"/>
        <dbReference type="EC" id="5.3.1.12"/>
    </reaction>
</comment>
<name>A0AAD1JXN5_LACLC</name>
<evidence type="ECO:0000313" key="8">
    <source>
        <dbReference type="Proteomes" id="UP000595253"/>
    </source>
</evidence>
<dbReference type="Gene3D" id="3.20.20.140">
    <property type="entry name" value="Metal-dependent hydrolases"/>
    <property type="match status" value="1"/>
</dbReference>
<dbReference type="Pfam" id="PF02614">
    <property type="entry name" value="UxaC"/>
    <property type="match status" value="1"/>
</dbReference>
<keyword evidence="6" id="KW-0413">Isomerase</keyword>
<dbReference type="PANTHER" id="PTHR30068:SF4">
    <property type="entry name" value="URONATE ISOMERASE"/>
    <property type="match status" value="1"/>
</dbReference>
<proteinExistence type="inferred from homology"/>
<evidence type="ECO:0000256" key="1">
    <source>
        <dbReference type="ARBA" id="ARBA00001165"/>
    </source>
</evidence>
<evidence type="ECO:0000256" key="5">
    <source>
        <dbReference type="ARBA" id="ARBA00020555"/>
    </source>
</evidence>
<gene>
    <name evidence="7" type="ORF">LLC_06320</name>
</gene>
<dbReference type="GO" id="GO:0019698">
    <property type="term" value="P:D-galacturonate catabolic process"/>
    <property type="evidence" value="ECO:0007669"/>
    <property type="project" value="TreeGrafter"/>
</dbReference>
<dbReference type="PANTHER" id="PTHR30068">
    <property type="entry name" value="URONATE ISOMERASE"/>
    <property type="match status" value="1"/>
</dbReference>
<evidence type="ECO:0000313" key="7">
    <source>
        <dbReference type="EMBL" id="BCO05392.1"/>
    </source>
</evidence>
<accession>A0AAD1JXN5</accession>
<evidence type="ECO:0000256" key="2">
    <source>
        <dbReference type="ARBA" id="ARBA00004892"/>
    </source>
</evidence>
<dbReference type="SUPFAM" id="SSF51556">
    <property type="entry name" value="Metallo-dependent hydrolases"/>
    <property type="match status" value="1"/>
</dbReference>
<dbReference type="InterPro" id="IPR032466">
    <property type="entry name" value="Metal_Hydrolase"/>
</dbReference>
<sequence>MKFLSEDFLLNNENAKLLFHKHAEKMPIIDYHCHLEQAEIYENKKYEN</sequence>
<evidence type="ECO:0000256" key="4">
    <source>
        <dbReference type="ARBA" id="ARBA00012546"/>
    </source>
</evidence>
<evidence type="ECO:0000256" key="6">
    <source>
        <dbReference type="ARBA" id="ARBA00023235"/>
    </source>
</evidence>
<dbReference type="EMBL" id="AP024222">
    <property type="protein sequence ID" value="BCO05392.1"/>
    <property type="molecule type" value="Genomic_DNA"/>
</dbReference>
<protein>
    <recommendedName>
        <fullName evidence="5">Uronate isomerase</fullName>
        <ecNumber evidence="4">5.3.1.12</ecNumber>
    </recommendedName>
</protein>